<dbReference type="InterPro" id="IPR003658">
    <property type="entry name" value="Anti-sigma_ant"/>
</dbReference>
<evidence type="ECO:0000256" key="2">
    <source>
        <dbReference type="RuleBase" id="RU003749"/>
    </source>
</evidence>
<evidence type="ECO:0000256" key="1">
    <source>
        <dbReference type="ARBA" id="ARBA00009013"/>
    </source>
</evidence>
<dbReference type="EMBL" id="LR778114">
    <property type="protein sequence ID" value="CAB1128687.1"/>
    <property type="molecule type" value="Genomic_DNA"/>
</dbReference>
<protein>
    <recommendedName>
        <fullName evidence="2">Anti-sigma factor antagonist</fullName>
    </recommendedName>
</protein>
<comment type="similarity">
    <text evidence="1 2">Belongs to the anti-sigma-factor antagonist family.</text>
</comment>
<proteinExistence type="inferred from homology"/>
<dbReference type="PROSITE" id="PS50801">
    <property type="entry name" value="STAS"/>
    <property type="match status" value="1"/>
</dbReference>
<sequence length="111" mass="12170">MTVVHSVQGNRIVVALKGELDLTTAGPLREALDQLLDRHPGRDLVLDLAEVPFVDSSGLGVILGRYRRVRQEGRQLAIVNPRPHVRAVFDMAGMDTLMSIAPARPPERAGR</sequence>
<reference evidence="4 5" key="1">
    <citation type="submission" date="2020-02" db="EMBL/GenBank/DDBJ databases">
        <authorList>
            <person name="Hogendoorn C."/>
        </authorList>
    </citation>
    <scope>NUCLEOTIDE SEQUENCE [LARGE SCALE GENOMIC DNA]</scope>
    <source>
        <strain evidence="4">R501</strain>
    </source>
</reference>
<dbReference type="CDD" id="cd07043">
    <property type="entry name" value="STAS_anti-anti-sigma_factors"/>
    <property type="match status" value="1"/>
</dbReference>
<dbReference type="PANTHER" id="PTHR33495:SF2">
    <property type="entry name" value="ANTI-SIGMA FACTOR ANTAGONIST TM_1081-RELATED"/>
    <property type="match status" value="1"/>
</dbReference>
<evidence type="ECO:0000259" key="3">
    <source>
        <dbReference type="PROSITE" id="PS50801"/>
    </source>
</evidence>
<dbReference type="Proteomes" id="UP000503399">
    <property type="component" value="Chromosome"/>
</dbReference>
<organism evidence="4 5">
    <name type="scientific">Candidatus Hydrogenisulfobacillus filiaventi</name>
    <dbReference type="NCBI Taxonomy" id="2707344"/>
    <lineage>
        <taxon>Bacteria</taxon>
        <taxon>Bacillati</taxon>
        <taxon>Bacillota</taxon>
        <taxon>Clostridia</taxon>
        <taxon>Eubacteriales</taxon>
        <taxon>Clostridiales Family XVII. Incertae Sedis</taxon>
        <taxon>Candidatus Hydrogenisulfobacillus</taxon>
    </lineage>
</organism>
<dbReference type="Gene3D" id="3.30.750.24">
    <property type="entry name" value="STAS domain"/>
    <property type="match status" value="1"/>
</dbReference>
<dbReference type="GO" id="GO:0043856">
    <property type="term" value="F:anti-sigma factor antagonist activity"/>
    <property type="evidence" value="ECO:0007669"/>
    <property type="project" value="InterPro"/>
</dbReference>
<dbReference type="PANTHER" id="PTHR33495">
    <property type="entry name" value="ANTI-SIGMA FACTOR ANTAGONIST TM_1081-RELATED-RELATED"/>
    <property type="match status" value="1"/>
</dbReference>
<dbReference type="NCBIfam" id="TIGR00377">
    <property type="entry name" value="ant_ant_sig"/>
    <property type="match status" value="1"/>
</dbReference>
<accession>A0A6F8ZG58</accession>
<dbReference type="KEGG" id="hfv:R50_1181"/>
<dbReference type="InterPro" id="IPR036513">
    <property type="entry name" value="STAS_dom_sf"/>
</dbReference>
<dbReference type="SUPFAM" id="SSF52091">
    <property type="entry name" value="SpoIIaa-like"/>
    <property type="match status" value="1"/>
</dbReference>
<evidence type="ECO:0000313" key="4">
    <source>
        <dbReference type="EMBL" id="CAB1128687.1"/>
    </source>
</evidence>
<gene>
    <name evidence="4" type="ORF">R50_1181</name>
</gene>
<evidence type="ECO:0000313" key="5">
    <source>
        <dbReference type="Proteomes" id="UP000503399"/>
    </source>
</evidence>
<feature type="domain" description="STAS" evidence="3">
    <location>
        <begin position="1"/>
        <end position="111"/>
    </location>
</feature>
<dbReference type="InterPro" id="IPR002645">
    <property type="entry name" value="STAS_dom"/>
</dbReference>
<keyword evidence="5" id="KW-1185">Reference proteome</keyword>
<dbReference type="Pfam" id="PF01740">
    <property type="entry name" value="STAS"/>
    <property type="match status" value="1"/>
</dbReference>
<name>A0A6F8ZG58_9FIRM</name>
<dbReference type="AlphaFoldDB" id="A0A6F8ZG58"/>